<dbReference type="PANTHER" id="PTHR45527:SF1">
    <property type="entry name" value="FATTY ACID SYNTHASE"/>
    <property type="match status" value="1"/>
</dbReference>
<dbReference type="InterPro" id="IPR010071">
    <property type="entry name" value="AA_adenyl_dom"/>
</dbReference>
<dbReference type="InterPro" id="IPR042099">
    <property type="entry name" value="ANL_N_sf"/>
</dbReference>
<dbReference type="InterPro" id="IPR020806">
    <property type="entry name" value="PKS_PP-bd"/>
</dbReference>
<dbReference type="InterPro" id="IPR036736">
    <property type="entry name" value="ACP-like_sf"/>
</dbReference>
<dbReference type="InterPro" id="IPR045851">
    <property type="entry name" value="AMP-bd_C_sf"/>
</dbReference>
<evidence type="ECO:0000256" key="3">
    <source>
        <dbReference type="ARBA" id="ARBA00022553"/>
    </source>
</evidence>
<dbReference type="Gene3D" id="2.30.38.10">
    <property type="entry name" value="Luciferase, Domain 3"/>
    <property type="match status" value="1"/>
</dbReference>
<feature type="domain" description="Carrier" evidence="4">
    <location>
        <begin position="1564"/>
        <end position="1639"/>
    </location>
</feature>
<sequence length="1664" mass="185616">MTAQSPIDYSTQPQILLTQAFSQYANKVALVFNGTQVTYKALEEQVTRVAANIKQQANLSQSQSPYVALYLERGIDMVVGILAAIKSGLGYIPISTEAPKARCEFILEDSQPALIVTHGHYQALPQFGHTPQVLIESPATQAFVTPDYKMSDIAYVIYTSGTTGTPKGVEVPYQNLLYLAESQIGRFELDQLDRVMMFASYIFDASVFELLVHIMLGQTVFVTTETERRDAKALSQLISKNAIQFGAIPPALLALMDPRDLRSMRKLIVAGETPNLEMLSRLSEVTRVFNGYGPTEYTVCTCANEYTNADSEFNIGQPFVNTKLYVLDEQLQQVANGAIGELYISGAGLAKGYLNRPELTKSRFIANPYYQAEVDPVHFARLYKTGDLVSFDGDNYHFVGRNDNQIKLRGFRIELGEIEKVVAQHEAVKLASCQVVQRGNAKFLVAFIVPHSEPTADLGQHISQLAEKLLPDYMLPDHYQCLDSLPMTENGKVDSRALANYELSSQQDQPQDQLSQEQQAFLAQFQGFCLPGLGWQQDFFQQGGDSISAINLSNQLFQQLGLSVPTHLIYRYRSAGQVWQAMQTQHFETIAIPKRGADFEEVAPLSLQQRAIWFLAKADPSDKAYHAKCTITFSGDLNVPALQGALQDIVDNHAIFRTSYDLHEPLQYIAKHYQQDVPYFDFSEYQEAQALAEVDKLVNGHMNDIFAIDQLPLARWAIVKISESKHVLIHIEHHLVHDGWSSNIFLDHLFSCYKQRLNGASQGTLPEITQYADYAAYQHQWLGTEQAELQRQFWKAQLQDAPSRINLPVSRLGETATERGRAHRVKLPRSLWNNLKAYSQAHQITPFAVALAALNIVLSRFSGDEDICIGSGVANRGYTNVDDTIGMLVSTVVARVQQTPEMSVEQLVQHCFEVSNDMLANQTLPFTEVVADVNPERIKGVNPLFQICFSFHDSPLPELTLPGLDDIEYFEAISSQAAKFEINIVVLTRMGQDQDDSVTMLWEFDLNRYDPWFIDALSDNFSHILAQLISVDGQLPLEQLSLQSHVERDVQIAQHQSQDLLSLFTHHAQSRSQQTALITSQTELSYQVLSTRSDSLAAHILKQYGTLEYIGLYLQPGIDTVVAMLAIMKAGAAYVPLSPRAPAARNAFIIDDAQLKLVLTNTISQQSLSENEQSNWPLLNLDNTFAPCDIALCQPSPDSAAYIIYTSGTTGQPKGVIQSHKNVARLLSASQPLYHFNSEDTWVLYHDTIFDFSVWEIWGALCHGSRLFIPSYEEARDSFGFVKQCEQFAVTVLNQTPSAFYNFSDVAISAAASLDSLSTVIFGGEQLNYDKLGPWWQRFGQRIQLVNMYGITETTVHVTYQPLHPNMNTQIADIGVPLNDMQAWVLDSQLRPVPVGCPGELFISGAGLAIGYLNQPELSATRFFELTLNGKLTRVYKTGDNARLLPSGHLEYLGRLDNQVKIRGHRIELGEVESQLLSCSGVKEAAVITYTRQNQTALSGYAVMESHAYFDAEQLLNHLRTQLPAYMVPDSITQLTAMPLTVNGKLDSKALPLPQMSSSNQYAAPRTVLEQTLCQIWQTTLELEQVGIHDNFYRLGGNSILAVQLVRNAHKWHQIAIPLSAIIANPSVAALAQYLDTIELSDITQSQDAPATTSSQVMELQSWS</sequence>
<evidence type="ECO:0000259" key="4">
    <source>
        <dbReference type="PROSITE" id="PS50075"/>
    </source>
</evidence>
<dbReference type="SMART" id="SM00823">
    <property type="entry name" value="PKS_PP"/>
    <property type="match status" value="2"/>
</dbReference>
<proteinExistence type="predicted"/>
<dbReference type="PANTHER" id="PTHR45527">
    <property type="entry name" value="NONRIBOSOMAL PEPTIDE SYNTHETASE"/>
    <property type="match status" value="1"/>
</dbReference>
<dbReference type="EMBL" id="CP011924">
    <property type="protein sequence ID" value="ATD08136.1"/>
    <property type="molecule type" value="Genomic_DNA"/>
</dbReference>
<dbReference type="SUPFAM" id="SSF52777">
    <property type="entry name" value="CoA-dependent acyltransferases"/>
    <property type="match status" value="2"/>
</dbReference>
<dbReference type="SUPFAM" id="SSF47336">
    <property type="entry name" value="ACP-like"/>
    <property type="match status" value="2"/>
</dbReference>
<evidence type="ECO:0000256" key="2">
    <source>
        <dbReference type="ARBA" id="ARBA00022450"/>
    </source>
</evidence>
<name>A0ABN5CHB7_PSEO7</name>
<dbReference type="NCBIfam" id="TIGR01733">
    <property type="entry name" value="AA-adenyl-dom"/>
    <property type="match status" value="2"/>
</dbReference>
<keyword evidence="6" id="KW-1185">Reference proteome</keyword>
<dbReference type="Proteomes" id="UP000016521">
    <property type="component" value="Chromosome I"/>
</dbReference>
<gene>
    <name evidence="5" type="ORF">PPIS_a3325</name>
</gene>
<accession>A0ABN5CHB7</accession>
<dbReference type="Gene3D" id="1.10.1200.10">
    <property type="entry name" value="ACP-like"/>
    <property type="match status" value="2"/>
</dbReference>
<dbReference type="InterPro" id="IPR000873">
    <property type="entry name" value="AMP-dep_synth/lig_dom"/>
</dbReference>
<keyword evidence="2" id="KW-0596">Phosphopantetheine</keyword>
<dbReference type="Gene3D" id="3.40.50.12780">
    <property type="entry name" value="N-terminal domain of ligase-like"/>
    <property type="match status" value="1"/>
</dbReference>
<dbReference type="Pfam" id="PF00501">
    <property type="entry name" value="AMP-binding"/>
    <property type="match status" value="2"/>
</dbReference>
<dbReference type="CDD" id="cd19531">
    <property type="entry name" value="LCL_NRPS-like"/>
    <property type="match status" value="1"/>
</dbReference>
<dbReference type="Gene3D" id="3.40.50.980">
    <property type="match status" value="2"/>
</dbReference>
<dbReference type="Pfam" id="PF00668">
    <property type="entry name" value="Condensation"/>
    <property type="match status" value="1"/>
</dbReference>
<dbReference type="NCBIfam" id="NF003417">
    <property type="entry name" value="PRK04813.1"/>
    <property type="match status" value="2"/>
</dbReference>
<dbReference type="CDD" id="cd05930">
    <property type="entry name" value="A_NRPS"/>
    <property type="match status" value="1"/>
</dbReference>
<dbReference type="Gene3D" id="3.30.559.30">
    <property type="entry name" value="Nonribosomal peptide synthetase, condensation domain"/>
    <property type="match status" value="1"/>
</dbReference>
<dbReference type="PROSITE" id="PS00455">
    <property type="entry name" value="AMP_BINDING"/>
    <property type="match status" value="2"/>
</dbReference>
<dbReference type="InterPro" id="IPR001242">
    <property type="entry name" value="Condensation_dom"/>
</dbReference>
<dbReference type="Pfam" id="PF00550">
    <property type="entry name" value="PP-binding"/>
    <property type="match status" value="2"/>
</dbReference>
<dbReference type="SUPFAM" id="SSF56801">
    <property type="entry name" value="Acetyl-CoA synthetase-like"/>
    <property type="match status" value="2"/>
</dbReference>
<dbReference type="InterPro" id="IPR023213">
    <property type="entry name" value="CAT-like_dom_sf"/>
</dbReference>
<evidence type="ECO:0000313" key="5">
    <source>
        <dbReference type="EMBL" id="ATD08136.1"/>
    </source>
</evidence>
<comment type="cofactor">
    <cofactor evidence="1">
        <name>pantetheine 4'-phosphate</name>
        <dbReference type="ChEBI" id="CHEBI:47942"/>
    </cofactor>
</comment>
<reference evidence="5 6" key="1">
    <citation type="submission" date="2015-06" db="EMBL/GenBank/DDBJ databases">
        <authorList>
            <person name="Xie B.-B."/>
            <person name="Rong J.-C."/>
            <person name="Qin Q.-L."/>
            <person name="Zhang Y.-Z."/>
        </authorList>
    </citation>
    <scope>NUCLEOTIDE SEQUENCE [LARGE SCALE GENOMIC DNA]</scope>
    <source>
        <strain evidence="5 6">JCM 20779</strain>
    </source>
</reference>
<feature type="domain" description="Carrier" evidence="4">
    <location>
        <begin position="511"/>
        <end position="586"/>
    </location>
</feature>
<dbReference type="InterPro" id="IPR006162">
    <property type="entry name" value="Ppantetheine_attach_site"/>
</dbReference>
<dbReference type="PROSITE" id="PS00012">
    <property type="entry name" value="PHOSPHOPANTETHEINE"/>
    <property type="match status" value="1"/>
</dbReference>
<organism evidence="5 6">
    <name type="scientific">Pseudoalteromonas piscicida</name>
    <dbReference type="NCBI Taxonomy" id="43662"/>
    <lineage>
        <taxon>Bacteria</taxon>
        <taxon>Pseudomonadati</taxon>
        <taxon>Pseudomonadota</taxon>
        <taxon>Gammaproteobacteria</taxon>
        <taxon>Alteromonadales</taxon>
        <taxon>Pseudoalteromonadaceae</taxon>
        <taxon>Pseudoalteromonas</taxon>
    </lineage>
</organism>
<evidence type="ECO:0000313" key="6">
    <source>
        <dbReference type="Proteomes" id="UP000016521"/>
    </source>
</evidence>
<dbReference type="InterPro" id="IPR020845">
    <property type="entry name" value="AMP-binding_CS"/>
</dbReference>
<dbReference type="PROSITE" id="PS50075">
    <property type="entry name" value="CARRIER"/>
    <property type="match status" value="2"/>
</dbReference>
<dbReference type="Gene3D" id="3.30.559.10">
    <property type="entry name" value="Chloramphenicol acetyltransferase-like domain"/>
    <property type="match status" value="1"/>
</dbReference>
<protein>
    <recommendedName>
        <fullName evidence="4">Carrier domain-containing protein</fullName>
    </recommendedName>
</protein>
<keyword evidence="3" id="KW-0597">Phosphoprotein</keyword>
<dbReference type="InterPro" id="IPR025110">
    <property type="entry name" value="AMP-bd_C"/>
</dbReference>
<dbReference type="RefSeq" id="WP_010378235.1">
    <property type="nucleotide sequence ID" value="NZ_CP011924.1"/>
</dbReference>
<evidence type="ECO:0000256" key="1">
    <source>
        <dbReference type="ARBA" id="ARBA00001957"/>
    </source>
</evidence>
<dbReference type="InterPro" id="IPR009081">
    <property type="entry name" value="PP-bd_ACP"/>
</dbReference>
<dbReference type="Gene3D" id="3.30.300.30">
    <property type="match status" value="2"/>
</dbReference>
<dbReference type="Pfam" id="PF13193">
    <property type="entry name" value="AMP-binding_C"/>
    <property type="match status" value="2"/>
</dbReference>